<dbReference type="InterPro" id="IPR042088">
    <property type="entry name" value="OligoPept_F_C"/>
</dbReference>
<dbReference type="CDD" id="cd09607">
    <property type="entry name" value="M3B_PepF"/>
    <property type="match status" value="1"/>
</dbReference>
<dbReference type="GO" id="GO:0046872">
    <property type="term" value="F:metal ion binding"/>
    <property type="evidence" value="ECO:0007669"/>
    <property type="project" value="UniProtKB-UniRule"/>
</dbReference>
<dbReference type="Gene3D" id="1.10.1370.20">
    <property type="entry name" value="Oligoendopeptidase f, C-terminal domain"/>
    <property type="match status" value="1"/>
</dbReference>
<dbReference type="GO" id="GO:0004222">
    <property type="term" value="F:metalloendopeptidase activity"/>
    <property type="evidence" value="ECO:0007669"/>
    <property type="project" value="InterPro"/>
</dbReference>
<keyword evidence="3 6" id="KW-0378">Hydrolase</keyword>
<dbReference type="GO" id="GO:0006508">
    <property type="term" value="P:proteolysis"/>
    <property type="evidence" value="ECO:0007669"/>
    <property type="project" value="UniProtKB-KW"/>
</dbReference>
<dbReference type="PATRIC" id="fig|1555112.3.peg.865"/>
<dbReference type="Gene3D" id="1.20.140.70">
    <property type="entry name" value="Oligopeptidase f, N-terminal domain"/>
    <property type="match status" value="1"/>
</dbReference>
<evidence type="ECO:0000256" key="3">
    <source>
        <dbReference type="ARBA" id="ARBA00022801"/>
    </source>
</evidence>
<feature type="domain" description="Oligopeptidase F N-terminal" evidence="9">
    <location>
        <begin position="138"/>
        <end position="204"/>
    </location>
</feature>
<evidence type="ECO:0000256" key="7">
    <source>
        <dbReference type="SAM" id="MobiDB-lite"/>
    </source>
</evidence>
<dbReference type="InterPro" id="IPR001567">
    <property type="entry name" value="Pept_M3A_M3B_dom"/>
</dbReference>
<dbReference type="GO" id="GO:0004181">
    <property type="term" value="F:metallocarboxypeptidase activity"/>
    <property type="evidence" value="ECO:0007669"/>
    <property type="project" value="InterPro"/>
</dbReference>
<evidence type="ECO:0000259" key="9">
    <source>
        <dbReference type="Pfam" id="PF08439"/>
    </source>
</evidence>
<dbReference type="NCBIfam" id="TIGR02290">
    <property type="entry name" value="M3_fam_3"/>
    <property type="match status" value="1"/>
</dbReference>
<dbReference type="STRING" id="1555112.LIP_0833"/>
<reference evidence="11" key="1">
    <citation type="submission" date="2015-07" db="EMBL/GenBank/DDBJ databases">
        <title>Complete genome sequence and phylogenetic analysis of Limnochorda pilosa.</title>
        <authorList>
            <person name="Watanabe M."/>
            <person name="Kojima H."/>
            <person name="Fukui M."/>
        </authorList>
    </citation>
    <scope>NUCLEOTIDE SEQUENCE [LARGE SCALE GENOMIC DNA]</scope>
    <source>
        <strain evidence="11">HC45</strain>
    </source>
</reference>
<keyword evidence="4 6" id="KW-0862">Zinc</keyword>
<evidence type="ECO:0000313" key="10">
    <source>
        <dbReference type="EMBL" id="BAS26690.1"/>
    </source>
</evidence>
<evidence type="ECO:0000256" key="4">
    <source>
        <dbReference type="ARBA" id="ARBA00022833"/>
    </source>
</evidence>
<keyword evidence="5 6" id="KW-0482">Metalloprotease</keyword>
<evidence type="ECO:0000256" key="2">
    <source>
        <dbReference type="ARBA" id="ARBA00022723"/>
    </source>
</evidence>
<comment type="similarity">
    <text evidence="6">Belongs to the peptidase M3 family.</text>
</comment>
<feature type="region of interest" description="Disordered" evidence="7">
    <location>
        <begin position="41"/>
        <end position="72"/>
    </location>
</feature>
<dbReference type="Pfam" id="PF01432">
    <property type="entry name" value="Peptidase_M3"/>
    <property type="match status" value="1"/>
</dbReference>
<dbReference type="PANTHER" id="PTHR34217:SF1">
    <property type="entry name" value="CARBOXYPEPTIDASE 1"/>
    <property type="match status" value="1"/>
</dbReference>
<evidence type="ECO:0000313" key="11">
    <source>
        <dbReference type="Proteomes" id="UP000065807"/>
    </source>
</evidence>
<dbReference type="KEGG" id="lpil:LIP_0833"/>
<keyword evidence="2 6" id="KW-0479">Metal-binding</keyword>
<dbReference type="AlphaFoldDB" id="A0A0K2SHY6"/>
<name>A0A0K2SHY6_LIMPI</name>
<dbReference type="PANTHER" id="PTHR34217">
    <property type="entry name" value="METAL-DEPENDENT CARBOXYPEPTIDASE"/>
    <property type="match status" value="1"/>
</dbReference>
<dbReference type="Proteomes" id="UP000065807">
    <property type="component" value="Chromosome"/>
</dbReference>
<dbReference type="SUPFAM" id="SSF55486">
    <property type="entry name" value="Metalloproteases ('zincins'), catalytic domain"/>
    <property type="match status" value="1"/>
</dbReference>
<evidence type="ECO:0000256" key="5">
    <source>
        <dbReference type="ARBA" id="ARBA00023049"/>
    </source>
</evidence>
<feature type="domain" description="Peptidase M3A/M3B catalytic" evidence="8">
    <location>
        <begin position="226"/>
        <end position="562"/>
    </location>
</feature>
<dbReference type="Pfam" id="PF08439">
    <property type="entry name" value="Peptidase_M3_N"/>
    <property type="match status" value="1"/>
</dbReference>
<dbReference type="InterPro" id="IPR013647">
    <property type="entry name" value="OligopepF_N_dom"/>
</dbReference>
<evidence type="ECO:0000259" key="8">
    <source>
        <dbReference type="Pfam" id="PF01432"/>
    </source>
</evidence>
<accession>A0A0K2SHY6</accession>
<reference evidence="11" key="2">
    <citation type="journal article" date="2016" name="Int. J. Syst. Evol. Microbiol.">
        <title>Complete genome sequence and cell structure of Limnochorda pilosa, a Gram-negative spore-former within the phylum Firmicutes.</title>
        <authorList>
            <person name="Watanabe M."/>
            <person name="Kojima H."/>
            <person name="Fukui M."/>
        </authorList>
    </citation>
    <scope>NUCLEOTIDE SEQUENCE [LARGE SCALE GENOMIC DNA]</scope>
    <source>
        <strain evidence="11">HC45</strain>
    </source>
</reference>
<proteinExistence type="inferred from homology"/>
<comment type="cofactor">
    <cofactor evidence="6">
        <name>Zn(2+)</name>
        <dbReference type="ChEBI" id="CHEBI:29105"/>
    </cofactor>
    <text evidence="6">Binds 1 zinc ion.</text>
</comment>
<gene>
    <name evidence="10" type="ORF">LIP_0833</name>
</gene>
<evidence type="ECO:0000256" key="1">
    <source>
        <dbReference type="ARBA" id="ARBA00022670"/>
    </source>
</evidence>
<keyword evidence="1 6" id="KW-0645">Protease</keyword>
<protein>
    <submittedName>
        <fullName evidence="10">Oligoendopeptidase</fullName>
    </submittedName>
</protein>
<dbReference type="InterPro" id="IPR011977">
    <property type="entry name" value="Pept_M3B_clade3"/>
</dbReference>
<dbReference type="InterPro" id="IPR034006">
    <property type="entry name" value="M3B_PepF_2"/>
</dbReference>
<dbReference type="InterPro" id="IPR001333">
    <property type="entry name" value="Peptidase_M32_Taq"/>
</dbReference>
<keyword evidence="11" id="KW-1185">Reference proteome</keyword>
<organism evidence="10 11">
    <name type="scientific">Limnochorda pilosa</name>
    <dbReference type="NCBI Taxonomy" id="1555112"/>
    <lineage>
        <taxon>Bacteria</taxon>
        <taxon>Bacillati</taxon>
        <taxon>Bacillota</taxon>
        <taxon>Limnochordia</taxon>
        <taxon>Limnochordales</taxon>
        <taxon>Limnochordaceae</taxon>
        <taxon>Limnochorda</taxon>
    </lineage>
</organism>
<sequence length="618" mass="69295">MPAYQPTWDLDVFFPGGSRSEGFAAFLERLAADLEDLAGPVEALSRPGGGGAQAGDPRSEGRAHGSDAAAARPAGRDAWVQVLDALQDAASRLRQAFAFVSCLTAQDVHDEPARLLRGRLTQMDATYDRLLIALDGAILALPEADWTALLEDERLQPVRFTLSERRRLAAQQLPPEQETLATALAVDGYHAWGSLYDTVVGRIRIPVEEEGETKELSVGQVANRLQSPDRGVREALWPRYQEAWNQEADLCAAALNHLSGFRLNLYERRGWTSVLKEPLDANHMSEATLNAMWEAVERTKEPLLRYLKRKAELLGVDRLQWHDLSAPVGRVERRFTYDEAAAFVIEHFGRFSPELADFARNAFERRWIEAEDRPGKRPGGFCTSFPLSRQSRIFTTFSGTPDNVSTLAHELGHAYHQHVMDGLPPWAQRYPMALAETASTFAERIVTNAALRQASSPDERLALLDQKLQDAAAFFMNIHARFLFETRFYQARRGGPVSVPELNRIMEEAQREAFHDALGGYHPTFWASKLHFYLTGQPFYNFPYTFGYLFSTGVYGRAAQEGAAFAPRYVALLRDTGRMTVEELAHRHLDVDLTRPGFWGESARLAVADVEAFEEAQD</sequence>
<dbReference type="EMBL" id="AP014924">
    <property type="protein sequence ID" value="BAS26690.1"/>
    <property type="molecule type" value="Genomic_DNA"/>
</dbReference>
<evidence type="ECO:0000256" key="6">
    <source>
        <dbReference type="RuleBase" id="RU003435"/>
    </source>
</evidence>